<reference evidence="5" key="1">
    <citation type="submission" date="2016-05" db="EMBL/GenBank/DDBJ databases">
        <authorList>
            <person name="Lavstsen T."/>
            <person name="Jespersen J.S."/>
        </authorList>
    </citation>
    <scope>NUCLEOTIDE SEQUENCE</scope>
    <source>
        <tissue evidence="5">Brain</tissue>
    </source>
</reference>
<proteinExistence type="predicted"/>
<keyword evidence="1 2" id="KW-0728">SH3 domain</keyword>
<evidence type="ECO:0000313" key="5">
    <source>
        <dbReference type="EMBL" id="SBP80409.1"/>
    </source>
</evidence>
<feature type="region of interest" description="Disordered" evidence="3">
    <location>
        <begin position="1"/>
        <end position="46"/>
    </location>
</feature>
<dbReference type="EMBL" id="HADZ01016468">
    <property type="protein sequence ID" value="SBP80409.1"/>
    <property type="molecule type" value="Transcribed_RNA"/>
</dbReference>
<dbReference type="GO" id="GO:0003779">
    <property type="term" value="F:actin binding"/>
    <property type="evidence" value="ECO:0007669"/>
    <property type="project" value="TreeGrafter"/>
</dbReference>
<gene>
    <name evidence="5" type="primary">EPS8L1</name>
</gene>
<dbReference type="InterPro" id="IPR013761">
    <property type="entry name" value="SAM/pointed_sf"/>
</dbReference>
<dbReference type="GO" id="GO:0035023">
    <property type="term" value="P:regulation of Rho protein signal transduction"/>
    <property type="evidence" value="ECO:0007669"/>
    <property type="project" value="TreeGrafter"/>
</dbReference>
<evidence type="ECO:0000259" key="4">
    <source>
        <dbReference type="PROSITE" id="PS50002"/>
    </source>
</evidence>
<feature type="region of interest" description="Disordered" evidence="3">
    <location>
        <begin position="257"/>
        <end position="293"/>
    </location>
</feature>
<dbReference type="Pfam" id="PF18016">
    <property type="entry name" value="SAM_3"/>
    <property type="match status" value="1"/>
</dbReference>
<organism evidence="5">
    <name type="scientific">Nothobranchius kadleci</name>
    <name type="common">African annual killifish</name>
    <dbReference type="NCBI Taxonomy" id="1051664"/>
    <lineage>
        <taxon>Eukaryota</taxon>
        <taxon>Metazoa</taxon>
        <taxon>Chordata</taxon>
        <taxon>Craniata</taxon>
        <taxon>Vertebrata</taxon>
        <taxon>Euteleostomi</taxon>
        <taxon>Actinopterygii</taxon>
        <taxon>Neopterygii</taxon>
        <taxon>Teleostei</taxon>
        <taxon>Neoteleostei</taxon>
        <taxon>Acanthomorphata</taxon>
        <taxon>Ovalentaria</taxon>
        <taxon>Atherinomorphae</taxon>
        <taxon>Cyprinodontiformes</taxon>
        <taxon>Nothobranchiidae</taxon>
        <taxon>Nothobranchius</taxon>
    </lineage>
</organism>
<dbReference type="Pfam" id="PF00018">
    <property type="entry name" value="SH3_1"/>
    <property type="match status" value="1"/>
</dbReference>
<dbReference type="GO" id="GO:0031982">
    <property type="term" value="C:vesicle"/>
    <property type="evidence" value="ECO:0007669"/>
    <property type="project" value="TreeGrafter"/>
</dbReference>
<dbReference type="InterPro" id="IPR036028">
    <property type="entry name" value="SH3-like_dom_sf"/>
</dbReference>
<dbReference type="AlphaFoldDB" id="A0A1A8CKZ9"/>
<accession>A0A1A8CKZ9</accession>
<feature type="compositionally biased region" description="Polar residues" evidence="3">
    <location>
        <begin position="270"/>
        <end position="290"/>
    </location>
</feature>
<name>A0A1A8CKZ9_NOTKA</name>
<feature type="compositionally biased region" description="Polar residues" evidence="3">
    <location>
        <begin position="24"/>
        <end position="39"/>
    </location>
</feature>
<sequence length="525" mass="58045">MSASHDQGSSRDDSGVRAMIPAGQTVNTDPGNDHATSGEPTDRSQEDINREIDILNHCIEDLQKFMLRLHQASEAQTVLNQRKKRGDRKSKKNTNQCGDLLTTKATLPPEEQFVGIFQKVKYSICLLVINQKNSETKHLHMNVKMADRYFVQDRLKFSLKQPDAPELLHHIFVPLKQMAKTNGGPTLGASVVSPAMTRGAVSLLQEQLNEEEKELWRSFGTNWTSCKSAPPYSPVFLNGWKPPACDLSGQVLEDPVQSQLREDAVRESRQTPSLQEQTQAENQGNDTDNVNGLPRKEGTFCTCRYAFVARNNSELSVRQGETLEVLESSKRWWKCRSHKAQVGYVPYNILEPLPAGNVPRGDNQALPAESKDIASTSRAKSHSNTELSTDGADPAATKPQSQITLEEGGQDQNMNDELLQWLTKDKSSADWEVVATSSTLTYKSSPAEVTAWLRSKNLIEGTVSCLGILNGAQLFSLLEEELCVVLGPEEGVYVYSLVQDQLTSPENSEFWDADADGAAGLVSPE</sequence>
<dbReference type="InterPro" id="IPR001452">
    <property type="entry name" value="SH3_domain"/>
</dbReference>
<dbReference type="SUPFAM" id="SSF50044">
    <property type="entry name" value="SH3-domain"/>
    <property type="match status" value="1"/>
</dbReference>
<evidence type="ECO:0000256" key="2">
    <source>
        <dbReference type="PROSITE-ProRule" id="PRU00192"/>
    </source>
</evidence>
<feature type="region of interest" description="Disordered" evidence="3">
    <location>
        <begin position="370"/>
        <end position="410"/>
    </location>
</feature>
<feature type="compositionally biased region" description="Polar residues" evidence="3">
    <location>
        <begin position="373"/>
        <end position="388"/>
    </location>
</feature>
<feature type="compositionally biased region" description="Polar residues" evidence="3">
    <location>
        <begin position="398"/>
        <end position="410"/>
    </location>
</feature>
<dbReference type="PROSITE" id="PS50002">
    <property type="entry name" value="SH3"/>
    <property type="match status" value="1"/>
</dbReference>
<dbReference type="GO" id="GO:1900029">
    <property type="term" value="P:positive regulation of ruffle assembly"/>
    <property type="evidence" value="ECO:0007669"/>
    <property type="project" value="TreeGrafter"/>
</dbReference>
<dbReference type="GO" id="GO:0007266">
    <property type="term" value="P:Rho protein signal transduction"/>
    <property type="evidence" value="ECO:0007669"/>
    <property type="project" value="TreeGrafter"/>
</dbReference>
<dbReference type="Pfam" id="PF22975">
    <property type="entry name" value="EPS8_2nd"/>
    <property type="match status" value="2"/>
</dbReference>
<dbReference type="SMART" id="SM00326">
    <property type="entry name" value="SH3"/>
    <property type="match status" value="1"/>
</dbReference>
<dbReference type="InterPro" id="IPR039801">
    <property type="entry name" value="EPS8-like"/>
</dbReference>
<dbReference type="InterPro" id="IPR055093">
    <property type="entry name" value="EPS8_2nd"/>
</dbReference>
<evidence type="ECO:0000256" key="1">
    <source>
        <dbReference type="ARBA" id="ARBA00022443"/>
    </source>
</evidence>
<feature type="domain" description="SH3" evidence="4">
    <location>
        <begin position="296"/>
        <end position="355"/>
    </location>
</feature>
<dbReference type="Gene3D" id="2.30.30.40">
    <property type="entry name" value="SH3 Domains"/>
    <property type="match status" value="1"/>
</dbReference>
<feature type="compositionally biased region" description="Basic and acidic residues" evidence="3">
    <location>
        <begin position="260"/>
        <end position="269"/>
    </location>
</feature>
<dbReference type="Gene3D" id="1.10.150.50">
    <property type="entry name" value="Transcription Factor, Ets-1"/>
    <property type="match status" value="1"/>
</dbReference>
<protein>
    <submittedName>
        <fullName evidence="5">Eps8-like1</fullName>
    </submittedName>
</protein>
<dbReference type="PANTHER" id="PTHR12287:SF19">
    <property type="entry name" value="EPIDERMAL GROWTH FACTOR RECEPTOR KINASE SUBSTRATE 8-LIKE PROTEIN 1"/>
    <property type="match status" value="1"/>
</dbReference>
<dbReference type="PANTHER" id="PTHR12287">
    <property type="entry name" value="EPIDERMAL GROWTH FACTOR RECEPTOR KINASE SUBSTRATE EPS8-RELATED PROTEIN"/>
    <property type="match status" value="1"/>
</dbReference>
<dbReference type="InterPro" id="IPR041418">
    <property type="entry name" value="SAM_3"/>
</dbReference>
<reference evidence="5" key="2">
    <citation type="submission" date="2016-06" db="EMBL/GenBank/DDBJ databases">
        <title>The genome of a short-lived fish provides insights into sex chromosome evolution and the genetic control of aging.</title>
        <authorList>
            <person name="Reichwald K."/>
            <person name="Felder M."/>
            <person name="Petzold A."/>
            <person name="Koch P."/>
            <person name="Groth M."/>
            <person name="Platzer M."/>
        </authorList>
    </citation>
    <scope>NUCLEOTIDE SEQUENCE</scope>
    <source>
        <tissue evidence="5">Brain</tissue>
    </source>
</reference>
<evidence type="ECO:0000256" key="3">
    <source>
        <dbReference type="SAM" id="MobiDB-lite"/>
    </source>
</evidence>
<dbReference type="GO" id="GO:0032587">
    <property type="term" value="C:ruffle membrane"/>
    <property type="evidence" value="ECO:0007669"/>
    <property type="project" value="TreeGrafter"/>
</dbReference>